<dbReference type="EMBL" id="JABFAD010333563">
    <property type="protein sequence ID" value="MBA0820160.1"/>
    <property type="molecule type" value="Genomic_DNA"/>
</dbReference>
<evidence type="ECO:0000313" key="2">
    <source>
        <dbReference type="Proteomes" id="UP000593560"/>
    </source>
</evidence>
<reference evidence="1 2" key="1">
    <citation type="journal article" date="2019" name="Genome Biol. Evol.">
        <title>Insights into the evolution of the New World diploid cottons (Gossypium, subgenus Houzingenia) based on genome sequencing.</title>
        <authorList>
            <person name="Grover C.E."/>
            <person name="Arick M.A. 2nd"/>
            <person name="Thrash A."/>
            <person name="Conover J.L."/>
            <person name="Sanders W.S."/>
            <person name="Peterson D.G."/>
            <person name="Frelichowski J.E."/>
            <person name="Scheffler J.A."/>
            <person name="Scheffler B.E."/>
            <person name="Wendel J.F."/>
        </authorList>
    </citation>
    <scope>NUCLEOTIDE SEQUENCE [LARGE SCALE GENOMIC DNA]</scope>
    <source>
        <strain evidence="1">0</strain>
        <tissue evidence="1">Leaf</tissue>
    </source>
</reference>
<keyword evidence="2" id="KW-1185">Reference proteome</keyword>
<protein>
    <submittedName>
        <fullName evidence="1">Uncharacterized protein</fullName>
    </submittedName>
</protein>
<proteinExistence type="predicted"/>
<dbReference type="AlphaFoldDB" id="A0A7J9IDH8"/>
<name>A0A7J9IDH8_9ROSI</name>
<evidence type="ECO:0000313" key="1">
    <source>
        <dbReference type="EMBL" id="MBA0820160.1"/>
    </source>
</evidence>
<dbReference type="Proteomes" id="UP000593560">
    <property type="component" value="Unassembled WGS sequence"/>
</dbReference>
<sequence length="69" mass="7200">MGKAPSVPPMGKAPLVPPMGYPPPGYCHIVAAFFSDLNGHGTGYALIAVGTLTKFKWLKDASGILDSKI</sequence>
<accession>A0A7J9IDH8</accession>
<organism evidence="1 2">
    <name type="scientific">Gossypium harknessii</name>
    <dbReference type="NCBI Taxonomy" id="34285"/>
    <lineage>
        <taxon>Eukaryota</taxon>
        <taxon>Viridiplantae</taxon>
        <taxon>Streptophyta</taxon>
        <taxon>Embryophyta</taxon>
        <taxon>Tracheophyta</taxon>
        <taxon>Spermatophyta</taxon>
        <taxon>Magnoliopsida</taxon>
        <taxon>eudicotyledons</taxon>
        <taxon>Gunneridae</taxon>
        <taxon>Pentapetalae</taxon>
        <taxon>rosids</taxon>
        <taxon>malvids</taxon>
        <taxon>Malvales</taxon>
        <taxon>Malvaceae</taxon>
        <taxon>Malvoideae</taxon>
        <taxon>Gossypium</taxon>
    </lineage>
</organism>
<gene>
    <name evidence="1" type="ORF">Gohar_019750</name>
</gene>
<comment type="caution">
    <text evidence="1">The sequence shown here is derived from an EMBL/GenBank/DDBJ whole genome shotgun (WGS) entry which is preliminary data.</text>
</comment>